<dbReference type="AlphaFoldDB" id="A0A285NP65"/>
<reference evidence="2" key="1">
    <citation type="submission" date="2017-09" db="EMBL/GenBank/DDBJ databases">
        <authorList>
            <person name="Varghese N."/>
            <person name="Submissions S."/>
        </authorList>
    </citation>
    <scope>NUCLEOTIDE SEQUENCE [LARGE SCALE GENOMIC DNA]</scope>
    <source>
        <strain evidence="2">CGMCC 1.8913</strain>
    </source>
</reference>
<dbReference type="Proteomes" id="UP000219356">
    <property type="component" value="Unassembled WGS sequence"/>
</dbReference>
<organism evidence="1 2">
    <name type="scientific">Terribacillus aidingensis</name>
    <dbReference type="NCBI Taxonomy" id="586416"/>
    <lineage>
        <taxon>Bacteria</taxon>
        <taxon>Bacillati</taxon>
        <taxon>Bacillota</taxon>
        <taxon>Bacilli</taxon>
        <taxon>Bacillales</taxon>
        <taxon>Bacillaceae</taxon>
        <taxon>Terribacillus</taxon>
    </lineage>
</organism>
<dbReference type="EMBL" id="OBEK01000002">
    <property type="protein sequence ID" value="SNZ11302.1"/>
    <property type="molecule type" value="Genomic_DNA"/>
</dbReference>
<protein>
    <submittedName>
        <fullName evidence="1">Uncharacterized protein</fullName>
    </submittedName>
</protein>
<sequence length="75" mass="8626">MKAGIDLRNTAQQKYLHYVEAKSEANMASIFSEEKATLILRNHIQHAGLSKAEVSALEDKYRQDMHRIFEEHGIL</sequence>
<evidence type="ECO:0000313" key="1">
    <source>
        <dbReference type="EMBL" id="SNZ11302.1"/>
    </source>
</evidence>
<evidence type="ECO:0000313" key="2">
    <source>
        <dbReference type="Proteomes" id="UP000219356"/>
    </source>
</evidence>
<proteinExistence type="predicted"/>
<name>A0A285NP65_9BACI</name>
<accession>A0A285NP65</accession>
<gene>
    <name evidence="1" type="ORF">SAMN05421503_2006</name>
</gene>
<keyword evidence="2" id="KW-1185">Reference proteome</keyword>